<organism evidence="6">
    <name type="scientific">marine sediment metagenome</name>
    <dbReference type="NCBI Taxonomy" id="412755"/>
    <lineage>
        <taxon>unclassified sequences</taxon>
        <taxon>metagenomes</taxon>
        <taxon>ecological metagenomes</taxon>
    </lineage>
</organism>
<dbReference type="GO" id="GO:0016740">
    <property type="term" value="F:transferase activity"/>
    <property type="evidence" value="ECO:0007669"/>
    <property type="project" value="UniProtKB-ARBA"/>
</dbReference>
<evidence type="ECO:0000256" key="4">
    <source>
        <dbReference type="ARBA" id="ARBA00023136"/>
    </source>
</evidence>
<gene>
    <name evidence="6" type="ORF">S01H1_31587</name>
</gene>
<sequence length="125" mass="14385">LNIVFSFPVLIAGFSMWLWAVLHFARVKGTPVPFNPPSRVVTTGPYAYVRNPMLTGIFIFVFGLGILFGSISITLIFTPIFILINFLELRAIEEPELEKRLGKDYLEYKKKIPMFFPRMKAKIKE</sequence>
<evidence type="ECO:0000313" key="6">
    <source>
        <dbReference type="EMBL" id="GAF91545.1"/>
    </source>
</evidence>
<comment type="caution">
    <text evidence="6">The sequence shown here is derived from an EMBL/GenBank/DDBJ whole genome shotgun (WGS) entry which is preliminary data.</text>
</comment>
<feature type="transmembrane region" description="Helical" evidence="5">
    <location>
        <begin position="57"/>
        <end position="84"/>
    </location>
</feature>
<name>X0USX6_9ZZZZ</name>
<evidence type="ECO:0000256" key="3">
    <source>
        <dbReference type="ARBA" id="ARBA00022989"/>
    </source>
</evidence>
<keyword evidence="4 5" id="KW-0472">Membrane</keyword>
<evidence type="ECO:0000256" key="5">
    <source>
        <dbReference type="SAM" id="Phobius"/>
    </source>
</evidence>
<dbReference type="Gene3D" id="1.20.120.1630">
    <property type="match status" value="1"/>
</dbReference>
<dbReference type="Pfam" id="PF04191">
    <property type="entry name" value="PEMT"/>
    <property type="match status" value="1"/>
</dbReference>
<evidence type="ECO:0008006" key="7">
    <source>
        <dbReference type="Google" id="ProtNLM"/>
    </source>
</evidence>
<dbReference type="GO" id="GO:0012505">
    <property type="term" value="C:endomembrane system"/>
    <property type="evidence" value="ECO:0007669"/>
    <property type="project" value="UniProtKB-SubCell"/>
</dbReference>
<dbReference type="PANTHER" id="PTHR12714">
    <property type="entry name" value="PROTEIN-S ISOPRENYLCYSTEINE O-METHYLTRANSFERASE"/>
    <property type="match status" value="1"/>
</dbReference>
<evidence type="ECO:0000256" key="1">
    <source>
        <dbReference type="ARBA" id="ARBA00004127"/>
    </source>
</evidence>
<evidence type="ECO:0000256" key="2">
    <source>
        <dbReference type="ARBA" id="ARBA00022692"/>
    </source>
</evidence>
<reference evidence="6" key="1">
    <citation type="journal article" date="2014" name="Front. Microbiol.">
        <title>High frequency of phylogenetically diverse reductive dehalogenase-homologous genes in deep subseafloor sedimentary metagenomes.</title>
        <authorList>
            <person name="Kawai M."/>
            <person name="Futagami T."/>
            <person name="Toyoda A."/>
            <person name="Takaki Y."/>
            <person name="Nishi S."/>
            <person name="Hori S."/>
            <person name="Arai W."/>
            <person name="Tsubouchi T."/>
            <person name="Morono Y."/>
            <person name="Uchiyama I."/>
            <person name="Ito T."/>
            <person name="Fujiyama A."/>
            <person name="Inagaki F."/>
            <person name="Takami H."/>
        </authorList>
    </citation>
    <scope>NUCLEOTIDE SEQUENCE</scope>
    <source>
        <strain evidence="6">Expedition CK06-06</strain>
    </source>
</reference>
<comment type="subcellular location">
    <subcellularLocation>
        <location evidence="1">Endomembrane system</location>
        <topology evidence="1">Multi-pass membrane protein</topology>
    </subcellularLocation>
</comment>
<keyword evidence="2 5" id="KW-0812">Transmembrane</keyword>
<protein>
    <recommendedName>
        <fullName evidence="7">Steroid 5-alpha reductase C-terminal domain-containing protein</fullName>
    </recommendedName>
</protein>
<dbReference type="AlphaFoldDB" id="X0USX6"/>
<feature type="transmembrane region" description="Helical" evidence="5">
    <location>
        <begin position="7"/>
        <end position="25"/>
    </location>
</feature>
<feature type="non-terminal residue" evidence="6">
    <location>
        <position position="1"/>
    </location>
</feature>
<dbReference type="PANTHER" id="PTHR12714:SF24">
    <property type="entry name" value="SLR1182 PROTEIN"/>
    <property type="match status" value="1"/>
</dbReference>
<dbReference type="InterPro" id="IPR007318">
    <property type="entry name" value="Phopholipid_MeTrfase"/>
</dbReference>
<dbReference type="EMBL" id="BARS01019494">
    <property type="protein sequence ID" value="GAF91545.1"/>
    <property type="molecule type" value="Genomic_DNA"/>
</dbReference>
<keyword evidence="3 5" id="KW-1133">Transmembrane helix</keyword>
<proteinExistence type="predicted"/>
<accession>X0USX6</accession>